<gene>
    <name evidence="6" type="ORF">Voc01_074730</name>
</gene>
<dbReference type="SUPFAM" id="SSF57716">
    <property type="entry name" value="Glucocorticoid receptor-like (DNA-binding domain)"/>
    <property type="match status" value="1"/>
</dbReference>
<keyword evidence="2" id="KW-0863">Zinc-finger</keyword>
<dbReference type="Pfam" id="PF01258">
    <property type="entry name" value="zf-dskA_traR"/>
    <property type="match status" value="1"/>
</dbReference>
<dbReference type="Proteomes" id="UP000635606">
    <property type="component" value="Unassembled WGS sequence"/>
</dbReference>
<feature type="zinc finger region" description="dksA C4-type" evidence="4">
    <location>
        <begin position="74"/>
        <end position="98"/>
    </location>
</feature>
<dbReference type="PANTHER" id="PTHR33823">
    <property type="entry name" value="RNA POLYMERASE-BINDING TRANSCRIPTION FACTOR DKSA-RELATED"/>
    <property type="match status" value="1"/>
</dbReference>
<sequence>MTTGTDGRLLTLRQTLQDQAERHTDELARLTTHGTAADGMDPQTVAALVESTRQALADTTQALKRISDGSYGRCERCGVDIPVERLEILPHARFCVPCQQARRG</sequence>
<dbReference type="PANTHER" id="PTHR33823:SF4">
    <property type="entry name" value="GENERAL STRESS PROTEIN 16O"/>
    <property type="match status" value="1"/>
</dbReference>
<proteinExistence type="predicted"/>
<dbReference type="InterPro" id="IPR000962">
    <property type="entry name" value="Znf_DskA_TraR"/>
</dbReference>
<evidence type="ECO:0000313" key="6">
    <source>
        <dbReference type="EMBL" id="GIJ72556.1"/>
    </source>
</evidence>
<name>A0A8J3ZZR4_9ACTN</name>
<dbReference type="GO" id="GO:0008270">
    <property type="term" value="F:zinc ion binding"/>
    <property type="evidence" value="ECO:0007669"/>
    <property type="project" value="UniProtKB-KW"/>
</dbReference>
<dbReference type="PROSITE" id="PS01102">
    <property type="entry name" value="ZF_DKSA_1"/>
    <property type="match status" value="1"/>
</dbReference>
<evidence type="ECO:0000313" key="7">
    <source>
        <dbReference type="Proteomes" id="UP000635606"/>
    </source>
</evidence>
<evidence type="ECO:0000256" key="3">
    <source>
        <dbReference type="ARBA" id="ARBA00022833"/>
    </source>
</evidence>
<dbReference type="Gene3D" id="1.20.120.910">
    <property type="entry name" value="DksA, coiled-coil domain"/>
    <property type="match status" value="1"/>
</dbReference>
<evidence type="ECO:0000256" key="2">
    <source>
        <dbReference type="ARBA" id="ARBA00022771"/>
    </source>
</evidence>
<protein>
    <submittedName>
        <fullName evidence="6">Molecular chaperone DnaK</fullName>
    </submittedName>
</protein>
<dbReference type="RefSeq" id="WP_203932409.1">
    <property type="nucleotide sequence ID" value="NZ_BOPH01000102.1"/>
</dbReference>
<keyword evidence="7" id="KW-1185">Reference proteome</keyword>
<feature type="domain" description="Zinc finger DksA/TraR C4-type" evidence="5">
    <location>
        <begin position="69"/>
        <end position="101"/>
    </location>
</feature>
<dbReference type="AlphaFoldDB" id="A0A8J3ZZR4"/>
<evidence type="ECO:0000256" key="1">
    <source>
        <dbReference type="ARBA" id="ARBA00022723"/>
    </source>
</evidence>
<dbReference type="InterPro" id="IPR020458">
    <property type="entry name" value="Znf_DskA_TraR_CS"/>
</dbReference>
<reference evidence="6" key="1">
    <citation type="submission" date="2021-01" db="EMBL/GenBank/DDBJ databases">
        <title>Whole genome shotgun sequence of Virgisporangium ochraceum NBRC 16418.</title>
        <authorList>
            <person name="Komaki H."/>
            <person name="Tamura T."/>
        </authorList>
    </citation>
    <scope>NUCLEOTIDE SEQUENCE</scope>
    <source>
        <strain evidence="6">NBRC 16418</strain>
    </source>
</reference>
<keyword evidence="3" id="KW-0862">Zinc</keyword>
<comment type="caution">
    <text evidence="6">The sequence shown here is derived from an EMBL/GenBank/DDBJ whole genome shotgun (WGS) entry which is preliminary data.</text>
</comment>
<evidence type="ECO:0000256" key="4">
    <source>
        <dbReference type="PROSITE-ProRule" id="PRU00510"/>
    </source>
</evidence>
<organism evidence="6 7">
    <name type="scientific">Virgisporangium ochraceum</name>
    <dbReference type="NCBI Taxonomy" id="65505"/>
    <lineage>
        <taxon>Bacteria</taxon>
        <taxon>Bacillati</taxon>
        <taxon>Actinomycetota</taxon>
        <taxon>Actinomycetes</taxon>
        <taxon>Micromonosporales</taxon>
        <taxon>Micromonosporaceae</taxon>
        <taxon>Virgisporangium</taxon>
    </lineage>
</organism>
<accession>A0A8J3ZZR4</accession>
<evidence type="ECO:0000259" key="5">
    <source>
        <dbReference type="Pfam" id="PF01258"/>
    </source>
</evidence>
<keyword evidence="1" id="KW-0479">Metal-binding</keyword>
<dbReference type="EMBL" id="BOPH01000102">
    <property type="protein sequence ID" value="GIJ72556.1"/>
    <property type="molecule type" value="Genomic_DNA"/>
</dbReference>
<dbReference type="PROSITE" id="PS51128">
    <property type="entry name" value="ZF_DKSA_2"/>
    <property type="match status" value="1"/>
</dbReference>